<dbReference type="GO" id="GO:0003924">
    <property type="term" value="F:GTPase activity"/>
    <property type="evidence" value="ECO:0007669"/>
    <property type="project" value="InterPro"/>
</dbReference>
<proteinExistence type="predicted"/>
<dbReference type="NCBIfam" id="TIGR00231">
    <property type="entry name" value="small_GTP"/>
    <property type="match status" value="1"/>
</dbReference>
<dbReference type="InterPro" id="IPR027417">
    <property type="entry name" value="P-loop_NTPase"/>
</dbReference>
<dbReference type="VEuPathDB" id="TrichDB:TRFO_40852"/>
<dbReference type="SMART" id="SM00176">
    <property type="entry name" value="RAN"/>
    <property type="match status" value="1"/>
</dbReference>
<dbReference type="SMART" id="SM00174">
    <property type="entry name" value="RHO"/>
    <property type="match status" value="1"/>
</dbReference>
<dbReference type="InterPro" id="IPR025662">
    <property type="entry name" value="Sigma_54_int_dom_ATP-bd_1"/>
</dbReference>
<protein>
    <submittedName>
        <fullName evidence="2">Ras-related protein Rab-6B</fullName>
    </submittedName>
</protein>
<evidence type="ECO:0000313" key="3">
    <source>
        <dbReference type="Proteomes" id="UP000179807"/>
    </source>
</evidence>
<dbReference type="CDD" id="cd00154">
    <property type="entry name" value="Rab"/>
    <property type="match status" value="1"/>
</dbReference>
<dbReference type="FunFam" id="3.40.50.300:FF:001204">
    <property type="entry name" value="Small GTP-binding protein, putative"/>
    <property type="match status" value="1"/>
</dbReference>
<dbReference type="GO" id="GO:0005525">
    <property type="term" value="F:GTP binding"/>
    <property type="evidence" value="ECO:0007669"/>
    <property type="project" value="InterPro"/>
</dbReference>
<evidence type="ECO:0000313" key="2">
    <source>
        <dbReference type="EMBL" id="OHS92828.1"/>
    </source>
</evidence>
<keyword evidence="1" id="KW-0547">Nucleotide-binding</keyword>
<dbReference type="SMART" id="SM00173">
    <property type="entry name" value="RAS"/>
    <property type="match status" value="1"/>
</dbReference>
<dbReference type="Gene3D" id="3.40.50.300">
    <property type="entry name" value="P-loop containing nucleotide triphosphate hydrolases"/>
    <property type="match status" value="1"/>
</dbReference>
<comment type="caution">
    <text evidence="2">The sequence shown here is derived from an EMBL/GenBank/DDBJ whole genome shotgun (WGS) entry which is preliminary data.</text>
</comment>
<dbReference type="InterPro" id="IPR001806">
    <property type="entry name" value="Small_GTPase"/>
</dbReference>
<organism evidence="2 3">
    <name type="scientific">Tritrichomonas foetus</name>
    <dbReference type="NCBI Taxonomy" id="1144522"/>
    <lineage>
        <taxon>Eukaryota</taxon>
        <taxon>Metamonada</taxon>
        <taxon>Parabasalia</taxon>
        <taxon>Tritrichomonadida</taxon>
        <taxon>Tritrichomonadidae</taxon>
        <taxon>Tritrichomonas</taxon>
    </lineage>
</organism>
<dbReference type="PANTHER" id="PTHR47978">
    <property type="match status" value="1"/>
</dbReference>
<name>A0A1J4J6M1_9EUKA</name>
<evidence type="ECO:0000256" key="1">
    <source>
        <dbReference type="ARBA" id="ARBA00022741"/>
    </source>
</evidence>
<dbReference type="SUPFAM" id="SSF52540">
    <property type="entry name" value="P-loop containing nucleoside triphosphate hydrolases"/>
    <property type="match status" value="1"/>
</dbReference>
<dbReference type="RefSeq" id="XP_068345965.1">
    <property type="nucleotide sequence ID" value="XM_068513438.1"/>
</dbReference>
<keyword evidence="3" id="KW-1185">Reference proteome</keyword>
<accession>A0A1J4J6M1</accession>
<dbReference type="PROSITE" id="PS51419">
    <property type="entry name" value="RAB"/>
    <property type="match status" value="1"/>
</dbReference>
<dbReference type="Proteomes" id="UP000179807">
    <property type="component" value="Unassembled WGS sequence"/>
</dbReference>
<dbReference type="AlphaFoldDB" id="A0A1J4J6M1"/>
<sequence>MSSNTSRIVEKTLPRVIFIGESGVGKTSIIVRITTGVFDPSPAATIGAGVRPISITVRDKQHRFHLWDTAGQEIYRSIVPLYFKQAICAIVVFSLADLNSFNSIPEWIDLLNSHSEQNVPVVIVGNKKDVTPDKQVVEISTVKKFCDDKKYPLFFTSAVTGENIQNLFEFVAENYVARQNEPEVSDTMRRTGSEQGCC</sequence>
<dbReference type="InterPro" id="IPR005225">
    <property type="entry name" value="Small_GTP-bd"/>
</dbReference>
<dbReference type="PROSITE" id="PS51421">
    <property type="entry name" value="RAS"/>
    <property type="match status" value="1"/>
</dbReference>
<dbReference type="GeneID" id="94848142"/>
<dbReference type="SMART" id="SM00175">
    <property type="entry name" value="RAB"/>
    <property type="match status" value="1"/>
</dbReference>
<dbReference type="PROSITE" id="PS00675">
    <property type="entry name" value="SIGMA54_INTERACT_1"/>
    <property type="match status" value="1"/>
</dbReference>
<reference evidence="2" key="1">
    <citation type="submission" date="2016-10" db="EMBL/GenBank/DDBJ databases">
        <authorList>
            <person name="Benchimol M."/>
            <person name="Almeida L.G."/>
            <person name="Vasconcelos A.T."/>
            <person name="Perreira-Neves A."/>
            <person name="Rosa I.A."/>
            <person name="Tasca T."/>
            <person name="Bogo M.R."/>
            <person name="de Souza W."/>
        </authorList>
    </citation>
    <scope>NUCLEOTIDE SEQUENCE [LARGE SCALE GENOMIC DNA]</scope>
    <source>
        <strain evidence="2">K</strain>
    </source>
</reference>
<dbReference type="PRINTS" id="PR00449">
    <property type="entry name" value="RASTRNSFRMNG"/>
</dbReference>
<dbReference type="Pfam" id="PF00071">
    <property type="entry name" value="Ras"/>
    <property type="match status" value="1"/>
</dbReference>
<dbReference type="EMBL" id="MLAK01001463">
    <property type="protein sequence ID" value="OHS92828.1"/>
    <property type="molecule type" value="Genomic_DNA"/>
</dbReference>
<gene>
    <name evidence="2" type="primary">RAB6B</name>
    <name evidence="2" type="ORF">TRFO_40852</name>
</gene>
<dbReference type="SMART" id="SM00177">
    <property type="entry name" value="ARF"/>
    <property type="match status" value="1"/>
</dbReference>